<dbReference type="InParanoid" id="A0A078AWC5"/>
<reference evidence="1 2" key="1">
    <citation type="submission" date="2014-06" db="EMBL/GenBank/DDBJ databases">
        <authorList>
            <person name="Swart Estienne"/>
        </authorList>
    </citation>
    <scope>NUCLEOTIDE SEQUENCE [LARGE SCALE GENOMIC DNA]</scope>
    <source>
        <strain evidence="1 2">130c</strain>
    </source>
</reference>
<evidence type="ECO:0000313" key="1">
    <source>
        <dbReference type="EMBL" id="CDW86444.1"/>
    </source>
</evidence>
<protein>
    <submittedName>
        <fullName evidence="1">Uncharacterized protein</fullName>
    </submittedName>
</protein>
<name>A0A078AWC5_STYLE</name>
<sequence length="186" mass="21153">MDQYKDSMKLHINNEIKKVGAMPSVFECLQDRQTLLIDQKISETVNTYKNSVIKESEINMTKELNGVRFQIINKEIDCDPPVPLPIVQDVISITEESQTNSEYSGANSKKALTQFLTDALKFQGALSAQKLAKYQNMYIIDLQNSINNEGQTTVIYESVDGEEIKYIRDHNQSQFKLELIAGKEVL</sequence>
<evidence type="ECO:0000313" key="2">
    <source>
        <dbReference type="Proteomes" id="UP000039865"/>
    </source>
</evidence>
<dbReference type="AlphaFoldDB" id="A0A078AWC5"/>
<accession>A0A078AWC5</accession>
<keyword evidence="2" id="KW-1185">Reference proteome</keyword>
<proteinExistence type="predicted"/>
<dbReference type="EMBL" id="CCKQ01014650">
    <property type="protein sequence ID" value="CDW86444.1"/>
    <property type="molecule type" value="Genomic_DNA"/>
</dbReference>
<dbReference type="Proteomes" id="UP000039865">
    <property type="component" value="Unassembled WGS sequence"/>
</dbReference>
<gene>
    <name evidence="1" type="primary">Contig8884.g9492</name>
    <name evidence="1" type="ORF">STYLEM_15539</name>
</gene>
<organism evidence="1 2">
    <name type="scientific">Stylonychia lemnae</name>
    <name type="common">Ciliate</name>
    <dbReference type="NCBI Taxonomy" id="5949"/>
    <lineage>
        <taxon>Eukaryota</taxon>
        <taxon>Sar</taxon>
        <taxon>Alveolata</taxon>
        <taxon>Ciliophora</taxon>
        <taxon>Intramacronucleata</taxon>
        <taxon>Spirotrichea</taxon>
        <taxon>Stichotrichia</taxon>
        <taxon>Sporadotrichida</taxon>
        <taxon>Oxytrichidae</taxon>
        <taxon>Stylonychinae</taxon>
        <taxon>Stylonychia</taxon>
    </lineage>
</organism>